<protein>
    <submittedName>
        <fullName evidence="2">ABC transporter substrate-binding protein</fullName>
    </submittedName>
</protein>
<dbReference type="InterPro" id="IPR015168">
    <property type="entry name" value="SsuA/THI5"/>
</dbReference>
<evidence type="ECO:0000313" key="3">
    <source>
        <dbReference type="Proteomes" id="UP001143391"/>
    </source>
</evidence>
<dbReference type="Proteomes" id="UP001143391">
    <property type="component" value="Unassembled WGS sequence"/>
</dbReference>
<sequence>GFMAYLTNEAITVEMAGYEVTNLAYADNGLPYVAETFSVTDQYLAENRELIKAFLTAEIKGWTDTFTEPVDDTVAKVI</sequence>
<evidence type="ECO:0000313" key="2">
    <source>
        <dbReference type="EMBL" id="MDF0753077.1"/>
    </source>
</evidence>
<gene>
    <name evidence="2" type="ORF">NLU14_22880</name>
</gene>
<dbReference type="Pfam" id="PF09084">
    <property type="entry name" value="NMT1"/>
    <property type="match status" value="1"/>
</dbReference>
<feature type="non-terminal residue" evidence="2">
    <location>
        <position position="78"/>
    </location>
</feature>
<dbReference type="EMBL" id="JANCMW010000405">
    <property type="protein sequence ID" value="MDF0753077.1"/>
    <property type="molecule type" value="Genomic_DNA"/>
</dbReference>
<organism evidence="2 3">
    <name type="scientific">Marinobacter iranensis</name>
    <dbReference type="NCBI Taxonomy" id="2962607"/>
    <lineage>
        <taxon>Bacteria</taxon>
        <taxon>Pseudomonadati</taxon>
        <taxon>Pseudomonadota</taxon>
        <taxon>Gammaproteobacteria</taxon>
        <taxon>Pseudomonadales</taxon>
        <taxon>Marinobacteraceae</taxon>
        <taxon>Marinobacter</taxon>
    </lineage>
</organism>
<dbReference type="Gene3D" id="3.40.190.10">
    <property type="entry name" value="Periplasmic binding protein-like II"/>
    <property type="match status" value="2"/>
</dbReference>
<feature type="domain" description="SsuA/THI5-like" evidence="1">
    <location>
        <begin position="4"/>
        <end position="70"/>
    </location>
</feature>
<name>A0ABT5YHA4_9GAMM</name>
<evidence type="ECO:0000259" key="1">
    <source>
        <dbReference type="Pfam" id="PF09084"/>
    </source>
</evidence>
<comment type="caution">
    <text evidence="2">The sequence shown here is derived from an EMBL/GenBank/DDBJ whole genome shotgun (WGS) entry which is preliminary data.</text>
</comment>
<keyword evidence="3" id="KW-1185">Reference proteome</keyword>
<accession>A0ABT5YHA4</accession>
<proteinExistence type="predicted"/>
<feature type="non-terminal residue" evidence="2">
    <location>
        <position position="1"/>
    </location>
</feature>
<reference evidence="2" key="1">
    <citation type="submission" date="2022-07" db="EMBL/GenBank/DDBJ databases">
        <title>Marinobacter iranensis a new bacterium isolate from a hipersaline lake in Iran.</title>
        <authorList>
            <person name="Mohammad A.M.A."/>
            <person name="Cristina S.-P."/>
            <person name="Antonio V."/>
        </authorList>
    </citation>
    <scope>NUCLEOTIDE SEQUENCE</scope>
    <source>
        <strain evidence="2">71-i</strain>
    </source>
</reference>